<reference evidence="8" key="1">
    <citation type="submission" date="2013-04" db="EMBL/GenBank/DDBJ databases">
        <title>The genome sequencing project of 58 acetic acid bacteria.</title>
        <authorList>
            <person name="Okamoto-Kainuma A."/>
            <person name="Ishikawa M."/>
            <person name="Umino S."/>
            <person name="Koizumi Y."/>
            <person name="Shiwa Y."/>
            <person name="Yoshikawa H."/>
            <person name="Matsutani M."/>
            <person name="Matsushita K."/>
        </authorList>
    </citation>
    <scope>NUCLEOTIDE SEQUENCE</scope>
    <source>
        <strain evidence="8">DSM 15669</strain>
    </source>
</reference>
<dbReference type="Pfam" id="PF07681">
    <property type="entry name" value="DoxX"/>
    <property type="match status" value="1"/>
</dbReference>
<evidence type="ECO:0000256" key="2">
    <source>
        <dbReference type="ARBA" id="ARBA00006679"/>
    </source>
</evidence>
<keyword evidence="4 7" id="KW-0812">Transmembrane</keyword>
<feature type="transmembrane region" description="Helical" evidence="7">
    <location>
        <begin position="90"/>
        <end position="107"/>
    </location>
</feature>
<dbReference type="EMBL" id="BAQD01000014">
    <property type="protein sequence ID" value="GBQ06702.1"/>
    <property type="molecule type" value="Genomic_DNA"/>
</dbReference>
<dbReference type="PANTHER" id="PTHR33452:SF1">
    <property type="entry name" value="INNER MEMBRANE PROTEIN YPHA-RELATED"/>
    <property type="match status" value="1"/>
</dbReference>
<dbReference type="Proteomes" id="UP001062901">
    <property type="component" value="Unassembled WGS sequence"/>
</dbReference>
<evidence type="ECO:0000313" key="8">
    <source>
        <dbReference type="EMBL" id="GBQ06702.1"/>
    </source>
</evidence>
<evidence type="ECO:0000256" key="6">
    <source>
        <dbReference type="ARBA" id="ARBA00023136"/>
    </source>
</evidence>
<comment type="similarity">
    <text evidence="2">Belongs to the DoxX family.</text>
</comment>
<keyword evidence="5 7" id="KW-1133">Transmembrane helix</keyword>
<evidence type="ECO:0000313" key="9">
    <source>
        <dbReference type="Proteomes" id="UP001062901"/>
    </source>
</evidence>
<protein>
    <submittedName>
        <fullName evidence="8">DoxX family protein</fullName>
    </submittedName>
</protein>
<feature type="transmembrane region" description="Helical" evidence="7">
    <location>
        <begin position="51"/>
        <end position="70"/>
    </location>
</feature>
<feature type="transmembrane region" description="Helical" evidence="7">
    <location>
        <begin position="25"/>
        <end position="44"/>
    </location>
</feature>
<dbReference type="InterPro" id="IPR032808">
    <property type="entry name" value="DoxX"/>
</dbReference>
<accession>A0ABQ0NYM5</accession>
<name>A0ABQ0NYM5_9PROT</name>
<keyword evidence="9" id="KW-1185">Reference proteome</keyword>
<comment type="subcellular location">
    <subcellularLocation>
        <location evidence="1">Cell membrane</location>
        <topology evidence="1">Multi-pass membrane protein</topology>
    </subcellularLocation>
</comment>
<evidence type="ECO:0000256" key="7">
    <source>
        <dbReference type="SAM" id="Phobius"/>
    </source>
</evidence>
<comment type="caution">
    <text evidence="8">The sequence shown here is derived from an EMBL/GenBank/DDBJ whole genome shotgun (WGS) entry which is preliminary data.</text>
</comment>
<dbReference type="PANTHER" id="PTHR33452">
    <property type="entry name" value="OXIDOREDUCTASE CATD-RELATED"/>
    <property type="match status" value="1"/>
</dbReference>
<evidence type="ECO:0000256" key="3">
    <source>
        <dbReference type="ARBA" id="ARBA00022475"/>
    </source>
</evidence>
<proteinExistence type="inferred from homology"/>
<dbReference type="InterPro" id="IPR051907">
    <property type="entry name" value="DoxX-like_oxidoreductase"/>
</dbReference>
<keyword evidence="3" id="KW-1003">Cell membrane</keyword>
<evidence type="ECO:0000256" key="5">
    <source>
        <dbReference type="ARBA" id="ARBA00022989"/>
    </source>
</evidence>
<evidence type="ECO:0000256" key="1">
    <source>
        <dbReference type="ARBA" id="ARBA00004651"/>
    </source>
</evidence>
<keyword evidence="6 7" id="KW-0472">Membrane</keyword>
<organism evidence="8 9">
    <name type="scientific">Saccharibacter floricola DSM 15669</name>
    <dbReference type="NCBI Taxonomy" id="1123227"/>
    <lineage>
        <taxon>Bacteria</taxon>
        <taxon>Pseudomonadati</taxon>
        <taxon>Pseudomonadota</taxon>
        <taxon>Alphaproteobacteria</taxon>
        <taxon>Acetobacterales</taxon>
        <taxon>Acetobacteraceae</taxon>
        <taxon>Saccharibacter</taxon>
    </lineage>
</organism>
<gene>
    <name evidence="8" type="ORF">AA15669_1053</name>
</gene>
<evidence type="ECO:0000256" key="4">
    <source>
        <dbReference type="ARBA" id="ARBA00022692"/>
    </source>
</evidence>
<sequence>MGWIKLTGFDVTVGYMHSLHTPLPTLAAVIAIIVELGGGLAILLGIFVTPIALLLAVYTIITALIGHQFWTMSGMMRYDMLIHFYKNFSLAGGLIALSLAGSGRYALLKKKAS</sequence>